<dbReference type="AlphaFoldDB" id="A0A918VBJ3"/>
<reference evidence="2" key="2">
    <citation type="submission" date="2020-09" db="EMBL/GenBank/DDBJ databases">
        <authorList>
            <person name="Sun Q."/>
            <person name="Kim S."/>
        </authorList>
    </citation>
    <scope>NUCLEOTIDE SEQUENCE</scope>
    <source>
        <strain evidence="2">KCTC 12710</strain>
    </source>
</reference>
<evidence type="ECO:0000313" key="2">
    <source>
        <dbReference type="EMBL" id="GGZ87292.1"/>
    </source>
</evidence>
<reference evidence="2" key="1">
    <citation type="journal article" date="2014" name="Int. J. Syst. Evol. Microbiol.">
        <title>Complete genome sequence of Corynebacterium casei LMG S-19264T (=DSM 44701T), isolated from a smear-ripened cheese.</title>
        <authorList>
            <consortium name="US DOE Joint Genome Institute (JGI-PGF)"/>
            <person name="Walter F."/>
            <person name="Albersmeier A."/>
            <person name="Kalinowski J."/>
            <person name="Ruckert C."/>
        </authorList>
    </citation>
    <scope>NUCLEOTIDE SEQUENCE</scope>
    <source>
        <strain evidence="2">KCTC 12710</strain>
    </source>
</reference>
<organism evidence="2 3">
    <name type="scientific">Algibacter mikhailovii</name>
    <dbReference type="NCBI Taxonomy" id="425498"/>
    <lineage>
        <taxon>Bacteria</taxon>
        <taxon>Pseudomonadati</taxon>
        <taxon>Bacteroidota</taxon>
        <taxon>Flavobacteriia</taxon>
        <taxon>Flavobacteriales</taxon>
        <taxon>Flavobacteriaceae</taxon>
        <taxon>Algibacter</taxon>
    </lineage>
</organism>
<feature type="chain" id="PRO_5037056987" description="Right handed beta helix domain-containing protein" evidence="1">
    <location>
        <begin position="26"/>
        <end position="585"/>
    </location>
</feature>
<sequence length="585" mass="64783">MKPIKVGVICQMLSFILTIVTTAYSCNGENMTFTEIDEKPQPITDVYTGIYFVDSENGSDKNSGYTKDTAWKSLSKVSSSKFKPGDQIKFKKGQRFNGHLVFSNSGTANNPIVITSYGEGSKPIITGEVGSAEGGDFQEAILVENNDNFVFEDLEVQNERIFSREGVDDLDAYGIYILNSGTRIMKNFIFRNLTFRNVYAPKPILKSEGESAFNGLEVAAVRLFSTQNRVSGQEKRIDNVLVEDCYFTDLQRLGVHIKHGGGKLDIGTDETNRNTNMVFRNNEFHNTGGTCILPIRTYNCLIENNIFDKPGDDSDPRMPNRGSAVWTWGCVNTVIQNNQCLHIRGYLDSHGVHIDHNNVNTFIQYNYMEDCEGGFVEILGGNVNAVYRFNVSVNDGWRNNPNWKNSNHTLWINEVVPSGKHVSDQSYIYNNTIFMDKNYATAIDMDGKNTHIYNNIFYAVNGANIGGKQVVVKNNDTPLQMQNNLFFGTINTKFINMDSNAVNGNPLFSGKNAGTKFGYQLKSGSPAINAGIAKPGPQIQGAGTGVFKDLSAYPTEDFYGNPIDLFSGTPNIGACNAKHGEAKTN</sequence>
<keyword evidence="1" id="KW-0732">Signal</keyword>
<dbReference type="RefSeq" id="WP_189361539.1">
    <property type="nucleotide sequence ID" value="NZ_BMWZ01000006.1"/>
</dbReference>
<dbReference type="SMART" id="SM00710">
    <property type="entry name" value="PbH1"/>
    <property type="match status" value="6"/>
</dbReference>
<dbReference type="SUPFAM" id="SSF51126">
    <property type="entry name" value="Pectin lyase-like"/>
    <property type="match status" value="2"/>
</dbReference>
<dbReference type="EMBL" id="BMWZ01000006">
    <property type="protein sequence ID" value="GGZ87292.1"/>
    <property type="molecule type" value="Genomic_DNA"/>
</dbReference>
<feature type="signal peptide" evidence="1">
    <location>
        <begin position="1"/>
        <end position="25"/>
    </location>
</feature>
<dbReference type="InterPro" id="IPR006626">
    <property type="entry name" value="PbH1"/>
</dbReference>
<dbReference type="Gene3D" id="2.160.20.10">
    <property type="entry name" value="Single-stranded right-handed beta-helix, Pectin lyase-like"/>
    <property type="match status" value="1"/>
</dbReference>
<dbReference type="InterPro" id="IPR011050">
    <property type="entry name" value="Pectin_lyase_fold/virulence"/>
</dbReference>
<dbReference type="InterPro" id="IPR012334">
    <property type="entry name" value="Pectin_lyas_fold"/>
</dbReference>
<proteinExistence type="predicted"/>
<evidence type="ECO:0008006" key="4">
    <source>
        <dbReference type="Google" id="ProtNLM"/>
    </source>
</evidence>
<gene>
    <name evidence="2" type="ORF">GCM10007028_26820</name>
</gene>
<evidence type="ECO:0000256" key="1">
    <source>
        <dbReference type="SAM" id="SignalP"/>
    </source>
</evidence>
<keyword evidence="3" id="KW-1185">Reference proteome</keyword>
<comment type="caution">
    <text evidence="2">The sequence shown here is derived from an EMBL/GenBank/DDBJ whole genome shotgun (WGS) entry which is preliminary data.</text>
</comment>
<accession>A0A918VBJ3</accession>
<dbReference type="Proteomes" id="UP000636004">
    <property type="component" value="Unassembled WGS sequence"/>
</dbReference>
<evidence type="ECO:0000313" key="3">
    <source>
        <dbReference type="Proteomes" id="UP000636004"/>
    </source>
</evidence>
<protein>
    <recommendedName>
        <fullName evidence="4">Right handed beta helix domain-containing protein</fullName>
    </recommendedName>
</protein>
<name>A0A918VBJ3_9FLAO</name>
<dbReference type="PROSITE" id="PS51257">
    <property type="entry name" value="PROKAR_LIPOPROTEIN"/>
    <property type="match status" value="1"/>
</dbReference>